<dbReference type="InterPro" id="IPR036271">
    <property type="entry name" value="Tet_transcr_reg_TetR-rel_C_sf"/>
</dbReference>
<dbReference type="Gene3D" id="1.10.357.10">
    <property type="entry name" value="Tetracycline Repressor, domain 2"/>
    <property type="match status" value="1"/>
</dbReference>
<dbReference type="AlphaFoldDB" id="A0A558CPA1"/>
<gene>
    <name evidence="6" type="ORF">FHK82_16325</name>
</gene>
<dbReference type="PANTHER" id="PTHR47506">
    <property type="entry name" value="TRANSCRIPTIONAL REGULATORY PROTEIN"/>
    <property type="match status" value="1"/>
</dbReference>
<organism evidence="6 7">
    <name type="scientific">Sedimenticola thiotaurini</name>
    <dbReference type="NCBI Taxonomy" id="1543721"/>
    <lineage>
        <taxon>Bacteria</taxon>
        <taxon>Pseudomonadati</taxon>
        <taxon>Pseudomonadota</taxon>
        <taxon>Gammaproteobacteria</taxon>
        <taxon>Chromatiales</taxon>
        <taxon>Sedimenticolaceae</taxon>
        <taxon>Sedimenticola</taxon>
    </lineage>
</organism>
<evidence type="ECO:0000313" key="6">
    <source>
        <dbReference type="EMBL" id="TVT50604.1"/>
    </source>
</evidence>
<accession>A0A558CPA1</accession>
<dbReference type="PRINTS" id="PR00455">
    <property type="entry name" value="HTHTETR"/>
</dbReference>
<keyword evidence="1" id="KW-0805">Transcription regulation</keyword>
<dbReference type="InterPro" id="IPR001647">
    <property type="entry name" value="HTH_TetR"/>
</dbReference>
<dbReference type="Gene3D" id="1.10.10.60">
    <property type="entry name" value="Homeodomain-like"/>
    <property type="match status" value="1"/>
</dbReference>
<feature type="DNA-binding region" description="H-T-H motif" evidence="4">
    <location>
        <begin position="32"/>
        <end position="51"/>
    </location>
</feature>
<keyword evidence="3" id="KW-0804">Transcription</keyword>
<evidence type="ECO:0000256" key="2">
    <source>
        <dbReference type="ARBA" id="ARBA00023125"/>
    </source>
</evidence>
<proteinExistence type="predicted"/>
<evidence type="ECO:0000256" key="4">
    <source>
        <dbReference type="PROSITE-ProRule" id="PRU00335"/>
    </source>
</evidence>
<dbReference type="Pfam" id="PF00440">
    <property type="entry name" value="TetR_N"/>
    <property type="match status" value="1"/>
</dbReference>
<dbReference type="PROSITE" id="PS50977">
    <property type="entry name" value="HTH_TETR_2"/>
    <property type="match status" value="1"/>
</dbReference>
<sequence>MPYPEDHKAKSKDRILKSATELFCRYGFEKVSISQIMKLAKLTHGAFYAHFESKEALYNASFLETLKGSRAARLVKGPLSVKHLTALVANYWNLQEMEKKSKPGPETVLFNEIGNENAEVKKLYEASYHNLKKMLETRLIALSRLKKLPFEPDSDTIAEKARAILASLVGAVAIAKSIPHEEEQRNILEAAQKQILIMLGVNESELDTVLGSVRPDIW</sequence>
<dbReference type="InterPro" id="IPR023772">
    <property type="entry name" value="DNA-bd_HTH_TetR-type_CS"/>
</dbReference>
<evidence type="ECO:0000256" key="1">
    <source>
        <dbReference type="ARBA" id="ARBA00023015"/>
    </source>
</evidence>
<comment type="caution">
    <text evidence="6">The sequence shown here is derived from an EMBL/GenBank/DDBJ whole genome shotgun (WGS) entry which is preliminary data.</text>
</comment>
<dbReference type="Proteomes" id="UP000317355">
    <property type="component" value="Unassembled WGS sequence"/>
</dbReference>
<keyword evidence="2 4" id="KW-0238">DNA-binding</keyword>
<name>A0A558CPA1_9GAMM</name>
<protein>
    <submittedName>
        <fullName evidence="6">TetR/AcrR family transcriptional regulator</fullName>
    </submittedName>
</protein>
<dbReference type="EMBL" id="VMRY01000103">
    <property type="protein sequence ID" value="TVT50604.1"/>
    <property type="molecule type" value="Genomic_DNA"/>
</dbReference>
<evidence type="ECO:0000256" key="3">
    <source>
        <dbReference type="ARBA" id="ARBA00023163"/>
    </source>
</evidence>
<dbReference type="PROSITE" id="PS01081">
    <property type="entry name" value="HTH_TETR_1"/>
    <property type="match status" value="1"/>
</dbReference>
<feature type="domain" description="HTH tetR-type" evidence="5">
    <location>
        <begin position="9"/>
        <end position="69"/>
    </location>
</feature>
<dbReference type="SUPFAM" id="SSF46689">
    <property type="entry name" value="Homeodomain-like"/>
    <property type="match status" value="1"/>
</dbReference>
<dbReference type="STRING" id="1543721.AAY24_06195"/>
<dbReference type="InterPro" id="IPR009057">
    <property type="entry name" value="Homeodomain-like_sf"/>
</dbReference>
<dbReference type="SUPFAM" id="SSF48498">
    <property type="entry name" value="Tetracyclin repressor-like, C-terminal domain"/>
    <property type="match status" value="1"/>
</dbReference>
<reference evidence="6 7" key="1">
    <citation type="submission" date="2019-07" db="EMBL/GenBank/DDBJ databases">
        <title>The pathways for chlorine oxyanion respiration interact through the shared metabolite chlorate.</title>
        <authorList>
            <person name="Barnum T.P."/>
            <person name="Cheng Y."/>
            <person name="Hill K.A."/>
            <person name="Lucas L.N."/>
            <person name="Carlson H.K."/>
            <person name="Coates J.D."/>
        </authorList>
    </citation>
    <scope>NUCLEOTIDE SEQUENCE [LARGE SCALE GENOMIC DNA]</scope>
    <source>
        <strain evidence="6">BK-3</strain>
    </source>
</reference>
<evidence type="ECO:0000313" key="7">
    <source>
        <dbReference type="Proteomes" id="UP000317355"/>
    </source>
</evidence>
<dbReference type="GO" id="GO:0003677">
    <property type="term" value="F:DNA binding"/>
    <property type="evidence" value="ECO:0007669"/>
    <property type="project" value="UniProtKB-UniRule"/>
</dbReference>
<evidence type="ECO:0000259" key="5">
    <source>
        <dbReference type="PROSITE" id="PS50977"/>
    </source>
</evidence>
<dbReference type="PANTHER" id="PTHR47506:SF7">
    <property type="entry name" value="TRANSCRIPTIONAL REGULATORY PROTEIN"/>
    <property type="match status" value="1"/>
</dbReference>